<feature type="compositionally biased region" description="Polar residues" evidence="1">
    <location>
        <begin position="83"/>
        <end position="92"/>
    </location>
</feature>
<dbReference type="EMBL" id="CAFBPA010000151">
    <property type="protein sequence ID" value="CAB5009990.1"/>
    <property type="molecule type" value="Genomic_DNA"/>
</dbReference>
<gene>
    <name evidence="2" type="ORF">UFOPK4043_01009</name>
</gene>
<protein>
    <submittedName>
        <fullName evidence="2">Unannotated protein</fullName>
    </submittedName>
</protein>
<evidence type="ECO:0000313" key="2">
    <source>
        <dbReference type="EMBL" id="CAB5009990.1"/>
    </source>
</evidence>
<name>A0A6J7PWV4_9ZZZZ</name>
<feature type="region of interest" description="Disordered" evidence="1">
    <location>
        <begin position="61"/>
        <end position="92"/>
    </location>
</feature>
<dbReference type="AlphaFoldDB" id="A0A6J7PWV4"/>
<evidence type="ECO:0000256" key="1">
    <source>
        <dbReference type="SAM" id="MobiDB-lite"/>
    </source>
</evidence>
<organism evidence="2">
    <name type="scientific">freshwater metagenome</name>
    <dbReference type="NCBI Taxonomy" id="449393"/>
    <lineage>
        <taxon>unclassified sequences</taxon>
        <taxon>metagenomes</taxon>
        <taxon>ecological metagenomes</taxon>
    </lineage>
</organism>
<feature type="region of interest" description="Disordered" evidence="1">
    <location>
        <begin position="11"/>
        <end position="34"/>
    </location>
</feature>
<accession>A0A6J7PWV4</accession>
<sequence length="92" mass="10124">MRPDIGQWVAIHRHPGGGTQNCQPRPLGNVDTTRGKKFDRKIGRAHEDEVDVECVKIQRRHGIGHDPRGTVAAQEIQGDAGHGQTSSTRRLA</sequence>
<proteinExistence type="predicted"/>
<reference evidence="2" key="1">
    <citation type="submission" date="2020-05" db="EMBL/GenBank/DDBJ databases">
        <authorList>
            <person name="Chiriac C."/>
            <person name="Salcher M."/>
            <person name="Ghai R."/>
            <person name="Kavagutti S V."/>
        </authorList>
    </citation>
    <scope>NUCLEOTIDE SEQUENCE</scope>
</reference>